<sequence length="55" mass="6316">MRGELHEERAASRRLAARIAELFPGYRAERQGVVIGFEPWPGRQEPTGQARRQAR</sequence>
<evidence type="ECO:0000313" key="2">
    <source>
        <dbReference type="EMBL" id="GJN53567.1"/>
    </source>
</evidence>
<dbReference type="AlphaFoldDB" id="A0A6J4DY70"/>
<dbReference type="RefSeq" id="WP_173177495.1">
    <property type="nucleotide sequence ID" value="NZ_AP023189.1"/>
</dbReference>
<dbReference type="Proteomes" id="UP001054892">
    <property type="component" value="Unassembled WGS sequence"/>
</dbReference>
<evidence type="ECO:0000313" key="3">
    <source>
        <dbReference type="Proteomes" id="UP000509383"/>
    </source>
</evidence>
<dbReference type="Proteomes" id="UP000509383">
    <property type="component" value="Chromosome"/>
</dbReference>
<dbReference type="KEGG" id="ptw:TUM18999_06580"/>
<gene>
    <name evidence="1" type="ORF">TUM18999_06580</name>
    <name evidence="2" type="ORF">TUM20286_33190</name>
</gene>
<dbReference type="EMBL" id="AP023189">
    <property type="protein sequence ID" value="BCG22467.1"/>
    <property type="molecule type" value="Genomic_DNA"/>
</dbReference>
<organism evidence="1 3">
    <name type="scientific">Pseudomonas tohonis</name>
    <dbReference type="NCBI Taxonomy" id="2725477"/>
    <lineage>
        <taxon>Bacteria</taxon>
        <taxon>Pseudomonadati</taxon>
        <taxon>Pseudomonadota</taxon>
        <taxon>Gammaproteobacteria</taxon>
        <taxon>Pseudomonadales</taxon>
        <taxon>Pseudomonadaceae</taxon>
        <taxon>Pseudomonas</taxon>
    </lineage>
</organism>
<reference evidence="1 3" key="1">
    <citation type="submission" date="2020-05" db="EMBL/GenBank/DDBJ databases">
        <title>Characterization of novel class B3 metallo-beta-lactamase from novel Pseudomonas species.</title>
        <authorList>
            <person name="Yamada K."/>
            <person name="Aoki K."/>
            <person name="Ishii Y."/>
        </authorList>
    </citation>
    <scope>NUCLEOTIDE SEQUENCE [LARGE SCALE GENOMIC DNA]</scope>
    <source>
        <strain evidence="1 3">TUM18999</strain>
        <strain evidence="2 4">TUM20286</strain>
    </source>
</reference>
<evidence type="ECO:0000313" key="1">
    <source>
        <dbReference type="EMBL" id="BCG22467.1"/>
    </source>
</evidence>
<accession>A0A6J4DY70</accession>
<proteinExistence type="predicted"/>
<dbReference type="EMBL" id="BQKM01000007">
    <property type="protein sequence ID" value="GJN53567.1"/>
    <property type="molecule type" value="Genomic_DNA"/>
</dbReference>
<keyword evidence="4" id="KW-1185">Reference proteome</keyword>
<name>A0A6J4DY70_9PSED</name>
<evidence type="ECO:0000313" key="4">
    <source>
        <dbReference type="Proteomes" id="UP001054892"/>
    </source>
</evidence>
<protein>
    <submittedName>
        <fullName evidence="1">Uncharacterized protein</fullName>
    </submittedName>
</protein>